<reference evidence="1" key="1">
    <citation type="submission" date="2023-03" db="EMBL/GenBank/DDBJ databases">
        <title>Lomoglobus Profundus gen. nov., sp. nov., a novel member of the phylum Verrucomicrobia, isolated from deep-marine sediment of South China Sea.</title>
        <authorList>
            <person name="Ahmad T."/>
            <person name="Ishaq S.E."/>
            <person name="Wang F."/>
        </authorList>
    </citation>
    <scope>NUCLEOTIDE SEQUENCE</scope>
    <source>
        <strain evidence="1">LMO-M01</strain>
    </source>
</reference>
<accession>A0AAE9ZX35</accession>
<organism evidence="1 2">
    <name type="scientific">Synoicihabitans lomoniglobus</name>
    <dbReference type="NCBI Taxonomy" id="2909285"/>
    <lineage>
        <taxon>Bacteria</taxon>
        <taxon>Pseudomonadati</taxon>
        <taxon>Verrucomicrobiota</taxon>
        <taxon>Opitutia</taxon>
        <taxon>Opitutales</taxon>
        <taxon>Opitutaceae</taxon>
        <taxon>Synoicihabitans</taxon>
    </lineage>
</organism>
<evidence type="ECO:0000313" key="1">
    <source>
        <dbReference type="EMBL" id="WED64118.1"/>
    </source>
</evidence>
<protein>
    <recommendedName>
        <fullName evidence="3">DUF11 domain-containing protein</fullName>
    </recommendedName>
</protein>
<name>A0AAE9ZX35_9BACT</name>
<evidence type="ECO:0000313" key="2">
    <source>
        <dbReference type="Proteomes" id="UP001218638"/>
    </source>
</evidence>
<evidence type="ECO:0008006" key="3">
    <source>
        <dbReference type="Google" id="ProtNLM"/>
    </source>
</evidence>
<proteinExistence type="predicted"/>
<keyword evidence="2" id="KW-1185">Reference proteome</keyword>
<gene>
    <name evidence="1" type="ORF">PXH66_17410</name>
</gene>
<dbReference type="RefSeq" id="WP_330928023.1">
    <property type="nucleotide sequence ID" value="NZ_CP119075.1"/>
</dbReference>
<dbReference type="Proteomes" id="UP001218638">
    <property type="component" value="Chromosome"/>
</dbReference>
<dbReference type="AlphaFoldDB" id="A0AAE9ZX35"/>
<sequence length="170" mass="17526">MNSAFLSHLSGSRVAAPLSLSRLSALLVLLTVALLPASAVAAGDLRIGLVAEKVISTVDGTEVFDTQSPAQPGDVIQYTAVYRNTGDGHISNLAPVLPIPEGMRCDLTAASPAPAEASLDGKTFVPMAEAVAALKADNSRVVRALRWHVAQLDAGSSATVVARASLNKSR</sequence>
<dbReference type="EMBL" id="CP119075">
    <property type="protein sequence ID" value="WED64118.1"/>
    <property type="molecule type" value="Genomic_DNA"/>
</dbReference>
<dbReference type="KEGG" id="slom:PXH66_17410"/>